<dbReference type="SUPFAM" id="SSF46785">
    <property type="entry name" value="Winged helix' DNA-binding domain"/>
    <property type="match status" value="1"/>
</dbReference>
<dbReference type="PROSITE" id="PS50931">
    <property type="entry name" value="HTH_LYSR"/>
    <property type="match status" value="1"/>
</dbReference>
<reference evidence="6 7" key="1">
    <citation type="submission" date="2020-01" db="EMBL/GenBank/DDBJ databases">
        <title>Draft Genome Sequence of Vibrio sp. strain OCN044, Isolated from a Healthy Coral at Palmyra Atoll.</title>
        <authorList>
            <person name="Videau P."/>
            <person name="Loughran R."/>
            <person name="Esquivel A."/>
            <person name="Deadmond M."/>
            <person name="Paddock B.E."/>
            <person name="Saw J.H."/>
            <person name="Ushijima B."/>
        </authorList>
    </citation>
    <scope>NUCLEOTIDE SEQUENCE [LARGE SCALE GENOMIC DNA]</scope>
    <source>
        <strain evidence="6 7">OCN044</strain>
    </source>
</reference>
<dbReference type="InterPro" id="IPR036390">
    <property type="entry name" value="WH_DNA-bd_sf"/>
</dbReference>
<evidence type="ECO:0000259" key="5">
    <source>
        <dbReference type="PROSITE" id="PS50931"/>
    </source>
</evidence>
<dbReference type="Pfam" id="PF03466">
    <property type="entry name" value="LysR_substrate"/>
    <property type="match status" value="1"/>
</dbReference>
<dbReference type="RefSeq" id="WP_160931751.1">
    <property type="nucleotide sequence ID" value="NZ_WWEU01000006.1"/>
</dbReference>
<dbReference type="SUPFAM" id="SSF53850">
    <property type="entry name" value="Periplasmic binding protein-like II"/>
    <property type="match status" value="1"/>
</dbReference>
<sequence>MNRKMALRQKIRKLDFQSLEIFYNLYVHKSVTRVSELLSLSQSTVSYSLNRLRTAFDDPLFVNSRAGMQPTQKAATLIESISEILDKISHPDTGSNIFSPKEVETVFKIFAPEYFEILVVPSLLKKILEDELKISIELIRPEEKIPYDDISEKKIDLAIVVRQKHYPYNLCHRSILQDKLVAVFDGDQTGIEPLTIEEFSLRKQIFPSPWLTSNCMVDSWLNSQGVNRTIAVKANGYYSGLKMLTGSEMMMMLPEKVFNKIALQHIGLHSRQAPLGLPGFELDMIWSHSCSESPANMWLREQIMMACEGINQA</sequence>
<evidence type="ECO:0000256" key="2">
    <source>
        <dbReference type="ARBA" id="ARBA00023015"/>
    </source>
</evidence>
<keyword evidence="3" id="KW-0238">DNA-binding</keyword>
<evidence type="ECO:0000256" key="3">
    <source>
        <dbReference type="ARBA" id="ARBA00023125"/>
    </source>
</evidence>
<proteinExistence type="inferred from homology"/>
<comment type="similarity">
    <text evidence="1">Belongs to the LysR transcriptional regulatory family.</text>
</comment>
<protein>
    <submittedName>
        <fullName evidence="6">LysR family transcriptional regulator</fullName>
    </submittedName>
</protein>
<keyword evidence="2" id="KW-0805">Transcription regulation</keyword>
<dbReference type="InterPro" id="IPR005119">
    <property type="entry name" value="LysR_subst-bd"/>
</dbReference>
<dbReference type="Proteomes" id="UP000478571">
    <property type="component" value="Unassembled WGS sequence"/>
</dbReference>
<dbReference type="GO" id="GO:0003677">
    <property type="term" value="F:DNA binding"/>
    <property type="evidence" value="ECO:0007669"/>
    <property type="project" value="UniProtKB-KW"/>
</dbReference>
<dbReference type="InterPro" id="IPR050389">
    <property type="entry name" value="LysR-type_TF"/>
</dbReference>
<evidence type="ECO:0000256" key="1">
    <source>
        <dbReference type="ARBA" id="ARBA00009437"/>
    </source>
</evidence>
<dbReference type="EMBL" id="WWEU01000006">
    <property type="protein sequence ID" value="MYM60801.1"/>
    <property type="molecule type" value="Genomic_DNA"/>
</dbReference>
<dbReference type="InterPro" id="IPR000847">
    <property type="entry name" value="LysR_HTH_N"/>
</dbReference>
<gene>
    <name evidence="6" type="ORF">GTG28_16345</name>
</gene>
<comment type="caution">
    <text evidence="6">The sequence shown here is derived from an EMBL/GenBank/DDBJ whole genome shotgun (WGS) entry which is preliminary data.</text>
</comment>
<dbReference type="CDD" id="cd08417">
    <property type="entry name" value="PBP2_Nitroaromatics_like"/>
    <property type="match status" value="1"/>
</dbReference>
<keyword evidence="7" id="KW-1185">Reference proteome</keyword>
<dbReference type="PANTHER" id="PTHR30118">
    <property type="entry name" value="HTH-TYPE TRANSCRIPTIONAL REGULATOR LEUO-RELATED"/>
    <property type="match status" value="1"/>
</dbReference>
<keyword evidence="4" id="KW-0804">Transcription</keyword>
<dbReference type="Gene3D" id="1.10.10.10">
    <property type="entry name" value="Winged helix-like DNA-binding domain superfamily/Winged helix DNA-binding domain"/>
    <property type="match status" value="1"/>
</dbReference>
<dbReference type="Pfam" id="PF00126">
    <property type="entry name" value="HTH_1"/>
    <property type="match status" value="1"/>
</dbReference>
<feature type="domain" description="HTH lysR-type" evidence="5">
    <location>
        <begin position="14"/>
        <end position="71"/>
    </location>
</feature>
<dbReference type="InterPro" id="IPR036388">
    <property type="entry name" value="WH-like_DNA-bd_sf"/>
</dbReference>
<evidence type="ECO:0000313" key="7">
    <source>
        <dbReference type="Proteomes" id="UP000478571"/>
    </source>
</evidence>
<name>A0A6L8LXI2_9VIBR</name>
<evidence type="ECO:0000313" key="6">
    <source>
        <dbReference type="EMBL" id="MYM60801.1"/>
    </source>
</evidence>
<dbReference type="GO" id="GO:0003700">
    <property type="term" value="F:DNA-binding transcription factor activity"/>
    <property type="evidence" value="ECO:0007669"/>
    <property type="project" value="InterPro"/>
</dbReference>
<dbReference type="InterPro" id="IPR037402">
    <property type="entry name" value="YidZ_PBP2"/>
</dbReference>
<dbReference type="AlphaFoldDB" id="A0A6L8LXI2"/>
<dbReference type="PANTHER" id="PTHR30118:SF15">
    <property type="entry name" value="TRANSCRIPTIONAL REGULATORY PROTEIN"/>
    <property type="match status" value="1"/>
</dbReference>
<organism evidence="6 7">
    <name type="scientific">Vibrio tetraodonis subsp. pristinus</name>
    <dbReference type="NCBI Taxonomy" id="2695891"/>
    <lineage>
        <taxon>Bacteria</taxon>
        <taxon>Pseudomonadati</taxon>
        <taxon>Pseudomonadota</taxon>
        <taxon>Gammaproteobacteria</taxon>
        <taxon>Vibrionales</taxon>
        <taxon>Vibrionaceae</taxon>
        <taxon>Vibrio</taxon>
    </lineage>
</organism>
<evidence type="ECO:0000256" key="4">
    <source>
        <dbReference type="ARBA" id="ARBA00023163"/>
    </source>
</evidence>
<dbReference type="Gene3D" id="3.40.190.10">
    <property type="entry name" value="Periplasmic binding protein-like II"/>
    <property type="match status" value="2"/>
</dbReference>
<accession>A0A6L8LXI2</accession>